<feature type="transmembrane region" description="Helical" evidence="10">
    <location>
        <begin position="286"/>
        <end position="308"/>
    </location>
</feature>
<dbReference type="InterPro" id="IPR052157">
    <property type="entry name" value="BCAA_transport_permease"/>
</dbReference>
<protein>
    <submittedName>
        <fullName evidence="11">Amino acid/amide ABC transporter membrane protein 1 (HAAT family)</fullName>
    </submittedName>
</protein>
<dbReference type="RefSeq" id="WP_246046247.1">
    <property type="nucleotide sequence ID" value="NZ_BAAASV010000002.1"/>
</dbReference>
<keyword evidence="7 10" id="KW-0472">Membrane</keyword>
<dbReference type="GO" id="GO:0005886">
    <property type="term" value="C:plasma membrane"/>
    <property type="evidence" value="ECO:0007669"/>
    <property type="project" value="UniProtKB-SubCell"/>
</dbReference>
<evidence type="ECO:0000256" key="2">
    <source>
        <dbReference type="ARBA" id="ARBA00022448"/>
    </source>
</evidence>
<dbReference type="PANTHER" id="PTHR11795:SF445">
    <property type="entry name" value="AMINO ACID ABC TRANSPORTER PERMEASE PROTEIN"/>
    <property type="match status" value="1"/>
</dbReference>
<keyword evidence="4 10" id="KW-0812">Transmembrane</keyword>
<keyword evidence="2" id="KW-0813">Transport</keyword>
<feature type="region of interest" description="Disordered" evidence="9">
    <location>
        <begin position="151"/>
        <end position="186"/>
    </location>
</feature>
<name>A0A542Z8J3_RARFA</name>
<keyword evidence="5" id="KW-0029">Amino-acid transport</keyword>
<dbReference type="GO" id="GO:0006865">
    <property type="term" value="P:amino acid transport"/>
    <property type="evidence" value="ECO:0007669"/>
    <property type="project" value="UniProtKB-KW"/>
</dbReference>
<keyword evidence="3" id="KW-1003">Cell membrane</keyword>
<evidence type="ECO:0000256" key="5">
    <source>
        <dbReference type="ARBA" id="ARBA00022970"/>
    </source>
</evidence>
<dbReference type="Proteomes" id="UP000315389">
    <property type="component" value="Unassembled WGS sequence"/>
</dbReference>
<keyword evidence="6 10" id="KW-1133">Transmembrane helix</keyword>
<feature type="transmembrane region" description="Helical" evidence="10">
    <location>
        <begin position="199"/>
        <end position="217"/>
    </location>
</feature>
<evidence type="ECO:0000256" key="7">
    <source>
        <dbReference type="ARBA" id="ARBA00023136"/>
    </source>
</evidence>
<dbReference type="GO" id="GO:0022857">
    <property type="term" value="F:transmembrane transporter activity"/>
    <property type="evidence" value="ECO:0007669"/>
    <property type="project" value="InterPro"/>
</dbReference>
<dbReference type="InterPro" id="IPR001851">
    <property type="entry name" value="ABC_transp_permease"/>
</dbReference>
<dbReference type="PANTHER" id="PTHR11795">
    <property type="entry name" value="BRANCHED-CHAIN AMINO ACID TRANSPORT SYSTEM PERMEASE PROTEIN LIVH"/>
    <property type="match status" value="1"/>
</dbReference>
<dbReference type="EMBL" id="VFOS01000006">
    <property type="protein sequence ID" value="TQL56664.1"/>
    <property type="molecule type" value="Genomic_DNA"/>
</dbReference>
<feature type="transmembrane region" description="Helical" evidence="10">
    <location>
        <begin position="237"/>
        <end position="265"/>
    </location>
</feature>
<evidence type="ECO:0000313" key="11">
    <source>
        <dbReference type="EMBL" id="TQL56664.1"/>
    </source>
</evidence>
<evidence type="ECO:0000256" key="10">
    <source>
        <dbReference type="SAM" id="Phobius"/>
    </source>
</evidence>
<feature type="transmembrane region" description="Helical" evidence="10">
    <location>
        <begin position="328"/>
        <end position="347"/>
    </location>
</feature>
<proteinExistence type="inferred from homology"/>
<accession>A0A542Z8J3</accession>
<evidence type="ECO:0000256" key="3">
    <source>
        <dbReference type="ARBA" id="ARBA00022475"/>
    </source>
</evidence>
<organism evidence="11 12">
    <name type="scientific">Rarobacter faecitabidus</name>
    <dbReference type="NCBI Taxonomy" id="13243"/>
    <lineage>
        <taxon>Bacteria</taxon>
        <taxon>Bacillati</taxon>
        <taxon>Actinomycetota</taxon>
        <taxon>Actinomycetes</taxon>
        <taxon>Micrococcales</taxon>
        <taxon>Rarobacteraceae</taxon>
        <taxon>Rarobacter</taxon>
    </lineage>
</organism>
<evidence type="ECO:0000256" key="8">
    <source>
        <dbReference type="ARBA" id="ARBA00037998"/>
    </source>
</evidence>
<comment type="subcellular location">
    <subcellularLocation>
        <location evidence="1">Cell membrane</location>
        <topology evidence="1">Multi-pass membrane protein</topology>
    </subcellularLocation>
</comment>
<evidence type="ECO:0000256" key="4">
    <source>
        <dbReference type="ARBA" id="ARBA00022692"/>
    </source>
</evidence>
<feature type="transmembrane region" description="Helical" evidence="10">
    <location>
        <begin position="25"/>
        <end position="43"/>
    </location>
</feature>
<reference evidence="11 12" key="1">
    <citation type="submission" date="2019-06" db="EMBL/GenBank/DDBJ databases">
        <title>Sequencing the genomes of 1000 actinobacteria strains.</title>
        <authorList>
            <person name="Klenk H.-P."/>
        </authorList>
    </citation>
    <scope>NUCLEOTIDE SEQUENCE [LARGE SCALE GENOMIC DNA]</scope>
    <source>
        <strain evidence="11 12">DSM 4813</strain>
    </source>
</reference>
<comment type="caution">
    <text evidence="11">The sequence shown here is derived from an EMBL/GenBank/DDBJ whole genome shotgun (WGS) entry which is preliminary data.</text>
</comment>
<dbReference type="CDD" id="cd06582">
    <property type="entry name" value="TM_PBP1_LivH_like"/>
    <property type="match status" value="1"/>
</dbReference>
<dbReference type="AlphaFoldDB" id="A0A542Z8J3"/>
<feature type="transmembrane region" description="Helical" evidence="10">
    <location>
        <begin position="453"/>
        <end position="472"/>
    </location>
</feature>
<feature type="compositionally biased region" description="Low complexity" evidence="9">
    <location>
        <begin position="153"/>
        <end position="186"/>
    </location>
</feature>
<comment type="similarity">
    <text evidence="8">Belongs to the binding-protein-dependent transport system permease family. LivHM subfamily.</text>
</comment>
<gene>
    <name evidence="11" type="ORF">FB461_2387</name>
</gene>
<evidence type="ECO:0000256" key="6">
    <source>
        <dbReference type="ARBA" id="ARBA00022989"/>
    </source>
</evidence>
<evidence type="ECO:0000256" key="1">
    <source>
        <dbReference type="ARBA" id="ARBA00004651"/>
    </source>
</evidence>
<evidence type="ECO:0000256" key="9">
    <source>
        <dbReference type="SAM" id="MobiDB-lite"/>
    </source>
</evidence>
<dbReference type="Pfam" id="PF02653">
    <property type="entry name" value="BPD_transp_2"/>
    <property type="match status" value="1"/>
</dbReference>
<feature type="transmembrane region" description="Helical" evidence="10">
    <location>
        <begin position="379"/>
        <end position="400"/>
    </location>
</feature>
<keyword evidence="12" id="KW-1185">Reference proteome</keyword>
<sequence>MAHHPDDCEVAAIAATERTDPARRWSRLGATLLGLLGFIWLLTPGTAFADVTSATKCAPTGEIGCIIVNVLGGDNSPVADVGISVAQGTDPATTATSTADGPTAFEATTAEVYTVSLDPATLPNEYAASDIADVDVTVQIGSTARATFRLAEGAAPSPSPSSDATKDSSSPAPSPDASAGTSSGTGISGDRVWQQLASGLRFGLMLALASLGANLIYGTTRVSNFAHGEQVTLGAVLSYLFVQAGLPLWLAAILSIAICAGTGWLQEAGIWRPLRKRGTPVTQVMIVTIGLSIALQFLIQFMVGTGTFQVIGGNPTTWTIGPVTMTKVSFLAMGLALAALVAMALFLTRTRLGRATRAVSDNPALASATGINTNAVIRLVWTLATGLAGLAGLLFALMYGAANWNMGMQMLLLMFAAITLGGLGTANGALAGSLVIGLAVELSSLFLPSDLRYATALFILILVLLVRPQGILGRRDRIG</sequence>
<evidence type="ECO:0000313" key="12">
    <source>
        <dbReference type="Proteomes" id="UP000315389"/>
    </source>
</evidence>